<reference evidence="1" key="1">
    <citation type="submission" date="2021-04" db="EMBL/GenBank/DDBJ databases">
        <title>Dactylosporangium aurantiacum NRRL B-8018 full assembly.</title>
        <authorList>
            <person name="Hartkoorn R.C."/>
            <person name="Beaudoing E."/>
            <person name="Hot D."/>
        </authorList>
    </citation>
    <scope>NUCLEOTIDE SEQUENCE</scope>
    <source>
        <strain evidence="1">NRRL B-8018</strain>
    </source>
</reference>
<evidence type="ECO:0000313" key="2">
    <source>
        <dbReference type="Proteomes" id="UP001058003"/>
    </source>
</evidence>
<dbReference type="OrthoDB" id="3285299at2"/>
<sequence length="335" mass="36811">MPRRSPTAADEVRGLARAGTLAATVADADEPRRRRLTRGTYSVVYPVVYTGLTQGLERRRGHPACAVSVRHLADDCLDRFHDDVEAVVHDVVRRATAPIDNLDAWICGLINSATVNGHRRRRGEIGALQRPRAPKWLVDGLGGDRWLVHLAVQMLNWVGNPVTAGSQVWPVDSWAALRCRFTGDWDTGSDTAVRADIETVLRVMRAKREWYERYVEGPLGHKHVPVPRFAPESPGGTPLAPALSLVDAGERDDLYMRELAHLAMTAMRTRLLAGEDPHTVVAEVIEVAFGGGAVPALDGRPQLSDAEGEHVGRLLRDRDRISRIAVAVLAIVEDL</sequence>
<dbReference type="Proteomes" id="UP001058003">
    <property type="component" value="Chromosome"/>
</dbReference>
<keyword evidence="2" id="KW-1185">Reference proteome</keyword>
<dbReference type="AlphaFoldDB" id="A0A9Q9MB93"/>
<dbReference type="EMBL" id="CP073767">
    <property type="protein sequence ID" value="UWZ52673.1"/>
    <property type="molecule type" value="Genomic_DNA"/>
</dbReference>
<protein>
    <submittedName>
        <fullName evidence="1">Uncharacterized protein</fullName>
    </submittedName>
</protein>
<accession>A0A9Q9MB93</accession>
<name>A0A9Q9MB93_9ACTN</name>
<dbReference type="KEGG" id="daur:Daura_39565"/>
<gene>
    <name evidence="1" type="ORF">Daura_39565</name>
</gene>
<proteinExistence type="predicted"/>
<dbReference type="RefSeq" id="WP_033359527.1">
    <property type="nucleotide sequence ID" value="NZ_CP073767.1"/>
</dbReference>
<evidence type="ECO:0000313" key="1">
    <source>
        <dbReference type="EMBL" id="UWZ52673.1"/>
    </source>
</evidence>
<organism evidence="1 2">
    <name type="scientific">Dactylosporangium aurantiacum</name>
    <dbReference type="NCBI Taxonomy" id="35754"/>
    <lineage>
        <taxon>Bacteria</taxon>
        <taxon>Bacillati</taxon>
        <taxon>Actinomycetota</taxon>
        <taxon>Actinomycetes</taxon>
        <taxon>Micromonosporales</taxon>
        <taxon>Micromonosporaceae</taxon>
        <taxon>Dactylosporangium</taxon>
    </lineage>
</organism>